<organism evidence="2 3">
    <name type="scientific">Ridgeia piscesae</name>
    <name type="common">Tubeworm</name>
    <dbReference type="NCBI Taxonomy" id="27915"/>
    <lineage>
        <taxon>Eukaryota</taxon>
        <taxon>Metazoa</taxon>
        <taxon>Spiralia</taxon>
        <taxon>Lophotrochozoa</taxon>
        <taxon>Annelida</taxon>
        <taxon>Polychaeta</taxon>
        <taxon>Sedentaria</taxon>
        <taxon>Canalipalpata</taxon>
        <taxon>Sabellida</taxon>
        <taxon>Siboglinidae</taxon>
        <taxon>Ridgeia</taxon>
    </lineage>
</organism>
<evidence type="ECO:0000313" key="2">
    <source>
        <dbReference type="EMBL" id="KAK2180896.1"/>
    </source>
</evidence>
<sequence>MGGRGRRRCERFKKTLTTGRLKWAGRTKLLGEEHLVKSSQWRRRRSRLIWEDSIKADWEVLGEEGRTRTKERWIEGERRKEQTGHGDDTMAGTNLSPGPLYSRAGINRTSTPVGLRATSATIREIFARYLTDLSIT</sequence>
<accession>A0AAD9NU87</accession>
<comment type="caution">
    <text evidence="2">The sequence shown here is derived from an EMBL/GenBank/DDBJ whole genome shotgun (WGS) entry which is preliminary data.</text>
</comment>
<gene>
    <name evidence="2" type="ORF">NP493_420g01033</name>
</gene>
<proteinExistence type="predicted"/>
<evidence type="ECO:0000256" key="1">
    <source>
        <dbReference type="SAM" id="MobiDB-lite"/>
    </source>
</evidence>
<protein>
    <submittedName>
        <fullName evidence="2">Uncharacterized protein</fullName>
    </submittedName>
</protein>
<keyword evidence="3" id="KW-1185">Reference proteome</keyword>
<feature type="region of interest" description="Disordered" evidence="1">
    <location>
        <begin position="71"/>
        <end position="107"/>
    </location>
</feature>
<reference evidence="2" key="1">
    <citation type="journal article" date="2023" name="Mol. Biol. Evol.">
        <title>Third-Generation Sequencing Reveals the Adaptive Role of the Epigenome in Three Deep-Sea Polychaetes.</title>
        <authorList>
            <person name="Perez M."/>
            <person name="Aroh O."/>
            <person name="Sun Y."/>
            <person name="Lan Y."/>
            <person name="Juniper S.K."/>
            <person name="Young C.R."/>
            <person name="Angers B."/>
            <person name="Qian P.Y."/>
        </authorList>
    </citation>
    <scope>NUCLEOTIDE SEQUENCE</scope>
    <source>
        <strain evidence="2">R07B-5</strain>
    </source>
</reference>
<dbReference type="Proteomes" id="UP001209878">
    <property type="component" value="Unassembled WGS sequence"/>
</dbReference>
<dbReference type="AlphaFoldDB" id="A0AAD9NU87"/>
<name>A0AAD9NU87_RIDPI</name>
<dbReference type="EMBL" id="JAODUO010000420">
    <property type="protein sequence ID" value="KAK2180896.1"/>
    <property type="molecule type" value="Genomic_DNA"/>
</dbReference>
<evidence type="ECO:0000313" key="3">
    <source>
        <dbReference type="Proteomes" id="UP001209878"/>
    </source>
</evidence>
<feature type="compositionally biased region" description="Basic and acidic residues" evidence="1">
    <location>
        <begin position="71"/>
        <end position="88"/>
    </location>
</feature>